<dbReference type="GO" id="GO:0045505">
    <property type="term" value="F:dynein intermediate chain binding"/>
    <property type="evidence" value="ECO:0007669"/>
    <property type="project" value="TreeGrafter"/>
</dbReference>
<comment type="similarity">
    <text evidence="1">Belongs to the dynein light chain Tctex-type family.</text>
</comment>
<dbReference type="GO" id="GO:0007018">
    <property type="term" value="P:microtubule-based movement"/>
    <property type="evidence" value="ECO:0007669"/>
    <property type="project" value="TreeGrafter"/>
</dbReference>
<evidence type="ECO:0000256" key="1">
    <source>
        <dbReference type="ARBA" id="ARBA00005361"/>
    </source>
</evidence>
<dbReference type="EMBL" id="HBIV01026175">
    <property type="protein sequence ID" value="CAE0667161.1"/>
    <property type="molecule type" value="Transcribed_RNA"/>
</dbReference>
<dbReference type="CDD" id="cd21459">
    <property type="entry name" value="DLC-like_TCTEX1D2"/>
    <property type="match status" value="1"/>
</dbReference>
<dbReference type="InterPro" id="IPR005334">
    <property type="entry name" value="Tctex-1-like"/>
</dbReference>
<dbReference type="Gene3D" id="3.30.1140.40">
    <property type="entry name" value="Tctex-1"/>
    <property type="match status" value="1"/>
</dbReference>
<proteinExistence type="inferred from homology"/>
<dbReference type="Pfam" id="PF03645">
    <property type="entry name" value="Tctex-1"/>
    <property type="match status" value="1"/>
</dbReference>
<protein>
    <recommendedName>
        <fullName evidence="4">Dynein light chain</fullName>
    </recommendedName>
</protein>
<dbReference type="FunFam" id="3.30.1140.40:FF:000003">
    <property type="entry name" value="tctex1 domain-containing protein 2"/>
    <property type="match status" value="1"/>
</dbReference>
<reference evidence="3" key="1">
    <citation type="submission" date="2021-01" db="EMBL/GenBank/DDBJ databases">
        <authorList>
            <person name="Corre E."/>
            <person name="Pelletier E."/>
            <person name="Niang G."/>
            <person name="Scheremetjew M."/>
            <person name="Finn R."/>
            <person name="Kale V."/>
            <person name="Holt S."/>
            <person name="Cochrane G."/>
            <person name="Meng A."/>
            <person name="Brown T."/>
            <person name="Cohen L."/>
        </authorList>
    </citation>
    <scope>NUCLEOTIDE SEQUENCE</scope>
    <source>
        <strain evidence="3">CCCM811</strain>
    </source>
</reference>
<accession>A0A7S3YZT2</accession>
<dbReference type="InterPro" id="IPR038586">
    <property type="entry name" value="Tctex-1-like_sf"/>
</dbReference>
<dbReference type="GO" id="GO:0005868">
    <property type="term" value="C:cytoplasmic dynein complex"/>
    <property type="evidence" value="ECO:0007669"/>
    <property type="project" value="TreeGrafter"/>
</dbReference>
<feature type="region of interest" description="Disordered" evidence="2">
    <location>
        <begin position="1"/>
        <end position="23"/>
    </location>
</feature>
<dbReference type="PANTHER" id="PTHR21255:SF7">
    <property type="entry name" value="DYNEIN LIGHT CHAIN TCTEX-TYPE PROTEIN 2B"/>
    <property type="match status" value="1"/>
</dbReference>
<name>A0A7S3YZT2_9EUKA</name>
<organism evidence="3">
    <name type="scientific">Lotharella globosa</name>
    <dbReference type="NCBI Taxonomy" id="91324"/>
    <lineage>
        <taxon>Eukaryota</taxon>
        <taxon>Sar</taxon>
        <taxon>Rhizaria</taxon>
        <taxon>Cercozoa</taxon>
        <taxon>Chlorarachniophyceae</taxon>
        <taxon>Lotharella</taxon>
    </lineage>
</organism>
<dbReference type="GO" id="GO:0005737">
    <property type="term" value="C:cytoplasm"/>
    <property type="evidence" value="ECO:0007669"/>
    <property type="project" value="TreeGrafter"/>
</dbReference>
<sequence length="138" mass="16004">MADKDPNAYQDVDEDDEGADLQPTYQLGPLSGEKFMQHEVREVLKEVMNGKLKDMQYDDSKVKQMSLDISDEAKTKIRALGYKRYKIIIQTVMGQVKDQGAYVTSRCLWDVQKDNYASYWFKNDSLFCVCMVFGLYLE</sequence>
<evidence type="ECO:0000313" key="3">
    <source>
        <dbReference type="EMBL" id="CAE0667161.1"/>
    </source>
</evidence>
<evidence type="ECO:0008006" key="4">
    <source>
        <dbReference type="Google" id="ProtNLM"/>
    </source>
</evidence>
<evidence type="ECO:0000256" key="2">
    <source>
        <dbReference type="SAM" id="MobiDB-lite"/>
    </source>
</evidence>
<gene>
    <name evidence="3" type="ORF">LGLO00237_LOCUS18782</name>
</gene>
<dbReference type="AlphaFoldDB" id="A0A7S3YZT2"/>
<dbReference type="PANTHER" id="PTHR21255">
    <property type="entry name" value="T-COMPLEX-ASSOCIATED-TESTIS-EXPRESSED 1/ DYNEIN LIGHT CHAIN"/>
    <property type="match status" value="1"/>
</dbReference>